<feature type="short sequence motif" description="Q motif" evidence="5">
    <location>
        <begin position="4"/>
        <end position="32"/>
    </location>
</feature>
<evidence type="ECO:0000256" key="4">
    <source>
        <dbReference type="ARBA" id="ARBA00022840"/>
    </source>
</evidence>
<keyword evidence="4" id="KW-0067">ATP-binding</keyword>
<dbReference type="GO" id="GO:0005524">
    <property type="term" value="F:ATP binding"/>
    <property type="evidence" value="ECO:0007669"/>
    <property type="project" value="UniProtKB-KW"/>
</dbReference>
<dbReference type="Gene3D" id="3.40.50.300">
    <property type="entry name" value="P-loop containing nucleotide triphosphate hydrolases"/>
    <property type="match status" value="2"/>
</dbReference>
<dbReference type="PANTHER" id="PTHR47963:SF3">
    <property type="entry name" value="DEAD-BOX ATP-DEPENDENT RNA HELICASE 47, MITOCHONDRIAL"/>
    <property type="match status" value="1"/>
</dbReference>
<feature type="domain" description="Helicase ATP-binding" evidence="7">
    <location>
        <begin position="35"/>
        <end position="205"/>
    </location>
</feature>
<comment type="caution">
    <text evidence="10">The sequence shown here is derived from an EMBL/GenBank/DDBJ whole genome shotgun (WGS) entry which is preliminary data.</text>
</comment>
<dbReference type="AlphaFoldDB" id="A0A1A5YBG8"/>
<dbReference type="InterPro" id="IPR014014">
    <property type="entry name" value="RNA_helicase_DEAD_Q_motif"/>
</dbReference>
<dbReference type="SMART" id="SM00490">
    <property type="entry name" value="HELICc"/>
    <property type="match status" value="1"/>
</dbReference>
<dbReference type="PROSITE" id="PS51194">
    <property type="entry name" value="HELICASE_CTER"/>
    <property type="match status" value="1"/>
</dbReference>
<evidence type="ECO:0000256" key="5">
    <source>
        <dbReference type="PROSITE-ProRule" id="PRU00552"/>
    </source>
</evidence>
<dbReference type="Pfam" id="PF00271">
    <property type="entry name" value="Helicase_C"/>
    <property type="match status" value="1"/>
</dbReference>
<dbReference type="InterPro" id="IPR050547">
    <property type="entry name" value="DEAD_box_RNA_helicases"/>
</dbReference>
<dbReference type="CDD" id="cd00268">
    <property type="entry name" value="DEADc"/>
    <property type="match status" value="1"/>
</dbReference>
<dbReference type="InterPro" id="IPR014001">
    <property type="entry name" value="Helicase_ATP-bd"/>
</dbReference>
<dbReference type="InterPro" id="IPR027417">
    <property type="entry name" value="P-loop_NTPase"/>
</dbReference>
<dbReference type="RefSeq" id="WP_068686820.1">
    <property type="nucleotide sequence ID" value="NZ_LYPA01000076.1"/>
</dbReference>
<evidence type="ECO:0000256" key="1">
    <source>
        <dbReference type="ARBA" id="ARBA00022741"/>
    </source>
</evidence>
<gene>
    <name evidence="10" type="ORF">A7K91_09465</name>
</gene>
<keyword evidence="1" id="KW-0547">Nucleotide-binding</keyword>
<evidence type="ECO:0000256" key="6">
    <source>
        <dbReference type="SAM" id="MobiDB-lite"/>
    </source>
</evidence>
<dbReference type="PANTHER" id="PTHR47963">
    <property type="entry name" value="DEAD-BOX ATP-DEPENDENT RNA HELICASE 47, MITOCHONDRIAL"/>
    <property type="match status" value="1"/>
</dbReference>
<organism evidence="10 11">
    <name type="scientific">Paenibacillus oryzae</name>
    <dbReference type="NCBI Taxonomy" id="1844972"/>
    <lineage>
        <taxon>Bacteria</taxon>
        <taxon>Bacillati</taxon>
        <taxon>Bacillota</taxon>
        <taxon>Bacilli</taxon>
        <taxon>Bacillales</taxon>
        <taxon>Paenibacillaceae</taxon>
        <taxon>Paenibacillus</taxon>
    </lineage>
</organism>
<dbReference type="GO" id="GO:0016787">
    <property type="term" value="F:hydrolase activity"/>
    <property type="evidence" value="ECO:0007669"/>
    <property type="project" value="UniProtKB-KW"/>
</dbReference>
<dbReference type="InterPro" id="IPR001650">
    <property type="entry name" value="Helicase_C-like"/>
</dbReference>
<evidence type="ECO:0000313" key="10">
    <source>
        <dbReference type="EMBL" id="OBR62937.1"/>
    </source>
</evidence>
<dbReference type="CDD" id="cd18787">
    <property type="entry name" value="SF2_C_DEAD"/>
    <property type="match status" value="1"/>
</dbReference>
<feature type="compositionally biased region" description="Basic and acidic residues" evidence="6">
    <location>
        <begin position="504"/>
        <end position="529"/>
    </location>
</feature>
<evidence type="ECO:0000256" key="2">
    <source>
        <dbReference type="ARBA" id="ARBA00022801"/>
    </source>
</evidence>
<feature type="domain" description="Helicase C-terminal" evidence="8">
    <location>
        <begin position="232"/>
        <end position="382"/>
    </location>
</feature>
<dbReference type="SMART" id="SM00487">
    <property type="entry name" value="DEXDc"/>
    <property type="match status" value="1"/>
</dbReference>
<dbReference type="SUPFAM" id="SSF52540">
    <property type="entry name" value="P-loop containing nucleoside triphosphate hydrolases"/>
    <property type="match status" value="2"/>
</dbReference>
<dbReference type="GO" id="GO:0003723">
    <property type="term" value="F:RNA binding"/>
    <property type="evidence" value="ECO:0007669"/>
    <property type="project" value="TreeGrafter"/>
</dbReference>
<accession>A0A1A5YBG8</accession>
<name>A0A1A5YBG8_9BACL</name>
<evidence type="ECO:0000256" key="3">
    <source>
        <dbReference type="ARBA" id="ARBA00022806"/>
    </source>
</evidence>
<feature type="region of interest" description="Disordered" evidence="6">
    <location>
        <begin position="384"/>
        <end position="529"/>
    </location>
</feature>
<feature type="compositionally biased region" description="Basic and acidic residues" evidence="6">
    <location>
        <begin position="410"/>
        <end position="428"/>
    </location>
</feature>
<evidence type="ECO:0000313" key="11">
    <source>
        <dbReference type="Proteomes" id="UP000092024"/>
    </source>
</evidence>
<dbReference type="EMBL" id="LYPA01000076">
    <property type="protein sequence ID" value="OBR62937.1"/>
    <property type="molecule type" value="Genomic_DNA"/>
</dbReference>
<evidence type="ECO:0000259" key="9">
    <source>
        <dbReference type="PROSITE" id="PS51195"/>
    </source>
</evidence>
<dbReference type="PROSITE" id="PS51195">
    <property type="entry name" value="Q_MOTIF"/>
    <property type="match status" value="1"/>
</dbReference>
<dbReference type="PROSITE" id="PS51192">
    <property type="entry name" value="HELICASE_ATP_BIND_1"/>
    <property type="match status" value="1"/>
</dbReference>
<sequence length="529" mass="57669">MNDKTWTELGITESLSQALKERGIVTPTDVQAEAIPALLAGHDVTARSQTGSGKTLAFLLPILQRINAASGAIQGVVISPTQELAMQIVRVAEQYSEPLGIRIQQLIGGAAMKRQVEKLKLRPHLIIGTPGRIHELVKLRKLKLGEVRFVVIDEADQTFQLGSTKDLETVLYSMNPKRQTAFFSATYPEIMTRYEGRWMKEPVRVQLKPLQRVAETVSNYYILSDKRDKTDTVRRLVRLLNPASALLFLNDTGEIANWEAKLKYEGFAVETLYGDSDKLRRAATLARFRDGTCQLLLATDVAARGLDIEGLPLVMQLDPAIDADHYVHRAGRTGRMGRSGTVITIVTPQELFIMEKFRKQLGIDLQERAMFRGRFLSMEELAAATSPHRGIKSGQPRENGTGLGGGRAKTARETKAVLENKAVKDTKADGAASRNGSIQPSRSTGENAGALHGRSNKTVAANRRDSGVKAKGGRPGAPDGGRANVSGGSVKSASSTGGKAKQTKKSEGKNKGAPKWLKEKRQQSSQADK</sequence>
<dbReference type="GO" id="GO:0003724">
    <property type="term" value="F:RNA helicase activity"/>
    <property type="evidence" value="ECO:0007669"/>
    <property type="project" value="InterPro"/>
</dbReference>
<keyword evidence="11" id="KW-1185">Reference proteome</keyword>
<dbReference type="Proteomes" id="UP000092024">
    <property type="component" value="Unassembled WGS sequence"/>
</dbReference>
<feature type="domain" description="DEAD-box RNA helicase Q" evidence="9">
    <location>
        <begin position="4"/>
        <end position="32"/>
    </location>
</feature>
<dbReference type="OrthoDB" id="9805696at2"/>
<feature type="compositionally biased region" description="Polar residues" evidence="6">
    <location>
        <begin position="434"/>
        <end position="446"/>
    </location>
</feature>
<reference evidence="10 11" key="1">
    <citation type="submission" date="2016-05" db="EMBL/GenBank/DDBJ databases">
        <title>Paenibacillus oryzae. sp. nov., isolated from the rice root.</title>
        <authorList>
            <person name="Zhang J."/>
            <person name="Zhang X."/>
        </authorList>
    </citation>
    <scope>NUCLEOTIDE SEQUENCE [LARGE SCALE GENOMIC DNA]</scope>
    <source>
        <strain evidence="10 11">1DrF-4</strain>
    </source>
</reference>
<keyword evidence="3 10" id="KW-0347">Helicase</keyword>
<proteinExistence type="predicted"/>
<keyword evidence="2" id="KW-0378">Hydrolase</keyword>
<dbReference type="Pfam" id="PF00270">
    <property type="entry name" value="DEAD"/>
    <property type="match status" value="1"/>
</dbReference>
<feature type="compositionally biased region" description="Polar residues" evidence="6">
    <location>
        <begin position="486"/>
        <end position="497"/>
    </location>
</feature>
<dbReference type="InterPro" id="IPR044742">
    <property type="entry name" value="DEAD/DEAH_RhlB"/>
</dbReference>
<dbReference type="STRING" id="1844972.A7K91_09465"/>
<protein>
    <submittedName>
        <fullName evidence="10">DEAD/DEAH box helicase</fullName>
    </submittedName>
</protein>
<evidence type="ECO:0000259" key="7">
    <source>
        <dbReference type="PROSITE" id="PS51192"/>
    </source>
</evidence>
<dbReference type="InterPro" id="IPR011545">
    <property type="entry name" value="DEAD/DEAH_box_helicase_dom"/>
</dbReference>
<evidence type="ECO:0000259" key="8">
    <source>
        <dbReference type="PROSITE" id="PS51194"/>
    </source>
</evidence>